<comment type="caution">
    <text evidence="7">The sequence shown here is derived from an EMBL/GenBank/DDBJ whole genome shotgun (WGS) entry which is preliminary data.</text>
</comment>
<evidence type="ECO:0000256" key="1">
    <source>
        <dbReference type="ARBA" id="ARBA00004141"/>
    </source>
</evidence>
<dbReference type="GO" id="GO:0005886">
    <property type="term" value="C:plasma membrane"/>
    <property type="evidence" value="ECO:0007669"/>
    <property type="project" value="TreeGrafter"/>
</dbReference>
<dbReference type="Pfam" id="PF07690">
    <property type="entry name" value="MFS_1"/>
    <property type="match status" value="1"/>
</dbReference>
<keyword evidence="4 5" id="KW-0472">Membrane</keyword>
<evidence type="ECO:0000259" key="6">
    <source>
        <dbReference type="PROSITE" id="PS50850"/>
    </source>
</evidence>
<dbReference type="GO" id="GO:0022857">
    <property type="term" value="F:transmembrane transporter activity"/>
    <property type="evidence" value="ECO:0007669"/>
    <property type="project" value="InterPro"/>
</dbReference>
<comment type="subcellular location">
    <subcellularLocation>
        <location evidence="1">Membrane</location>
        <topology evidence="1">Multi-pass membrane protein</topology>
    </subcellularLocation>
</comment>
<dbReference type="InterPro" id="IPR011701">
    <property type="entry name" value="MFS"/>
</dbReference>
<accession>A0A9P5X8W7</accession>
<evidence type="ECO:0000256" key="4">
    <source>
        <dbReference type="ARBA" id="ARBA00023136"/>
    </source>
</evidence>
<reference evidence="7" key="1">
    <citation type="submission" date="2020-11" db="EMBL/GenBank/DDBJ databases">
        <authorList>
            <consortium name="DOE Joint Genome Institute"/>
            <person name="Ahrendt S."/>
            <person name="Riley R."/>
            <person name="Andreopoulos W."/>
            <person name="Labutti K."/>
            <person name="Pangilinan J."/>
            <person name="Ruiz-Duenas F.J."/>
            <person name="Barrasa J.M."/>
            <person name="Sanchez-Garcia M."/>
            <person name="Camarero S."/>
            <person name="Miyauchi S."/>
            <person name="Serrano A."/>
            <person name="Linde D."/>
            <person name="Babiker R."/>
            <person name="Drula E."/>
            <person name="Ayuso-Fernandez I."/>
            <person name="Pacheco R."/>
            <person name="Padilla G."/>
            <person name="Ferreira P."/>
            <person name="Barriuso J."/>
            <person name="Kellner H."/>
            <person name="Castanera R."/>
            <person name="Alfaro M."/>
            <person name="Ramirez L."/>
            <person name="Pisabarro A.G."/>
            <person name="Kuo A."/>
            <person name="Tritt A."/>
            <person name="Lipzen A."/>
            <person name="He G."/>
            <person name="Yan M."/>
            <person name="Ng V."/>
            <person name="Cullen D."/>
            <person name="Martin F."/>
            <person name="Rosso M.-N."/>
            <person name="Henrissat B."/>
            <person name="Hibbett D."/>
            <person name="Martinez A.T."/>
            <person name="Grigoriev I.V."/>
        </authorList>
    </citation>
    <scope>NUCLEOTIDE SEQUENCE</scope>
    <source>
        <strain evidence="7">MF-IS2</strain>
    </source>
</reference>
<dbReference type="PANTHER" id="PTHR23502:SF181">
    <property type="entry name" value="MAJOR FACILITATOR SUPERFAMILY (MFS) PROFILE DOMAIN-CONTAINING PROTEIN"/>
    <property type="match status" value="1"/>
</dbReference>
<feature type="transmembrane region" description="Helical" evidence="5">
    <location>
        <begin position="94"/>
        <end position="114"/>
    </location>
</feature>
<dbReference type="AlphaFoldDB" id="A0A9P5X8W7"/>
<feature type="non-terminal residue" evidence="7">
    <location>
        <position position="186"/>
    </location>
</feature>
<evidence type="ECO:0000256" key="5">
    <source>
        <dbReference type="SAM" id="Phobius"/>
    </source>
</evidence>
<feature type="transmembrane region" description="Helical" evidence="5">
    <location>
        <begin position="54"/>
        <end position="74"/>
    </location>
</feature>
<feature type="domain" description="Major facilitator superfamily (MFS) profile" evidence="6">
    <location>
        <begin position="56"/>
        <end position="186"/>
    </location>
</feature>
<dbReference type="PROSITE" id="PS50850">
    <property type="entry name" value="MFS"/>
    <property type="match status" value="1"/>
</dbReference>
<evidence type="ECO:0000256" key="2">
    <source>
        <dbReference type="ARBA" id="ARBA00022692"/>
    </source>
</evidence>
<dbReference type="Gene3D" id="1.20.1250.20">
    <property type="entry name" value="MFS general substrate transporter like domains"/>
    <property type="match status" value="1"/>
</dbReference>
<gene>
    <name evidence="7" type="ORF">P691DRAFT_265775</name>
</gene>
<evidence type="ECO:0000256" key="3">
    <source>
        <dbReference type="ARBA" id="ARBA00022989"/>
    </source>
</evidence>
<feature type="transmembrane region" description="Helical" evidence="5">
    <location>
        <begin position="121"/>
        <end position="138"/>
    </location>
</feature>
<dbReference type="EMBL" id="MU151298">
    <property type="protein sequence ID" value="KAF9445497.1"/>
    <property type="molecule type" value="Genomic_DNA"/>
</dbReference>
<dbReference type="PANTHER" id="PTHR23502">
    <property type="entry name" value="MAJOR FACILITATOR SUPERFAMILY"/>
    <property type="match status" value="1"/>
</dbReference>
<dbReference type="OrthoDB" id="2585655at2759"/>
<proteinExistence type="predicted"/>
<organism evidence="7 8">
    <name type="scientific">Macrolepiota fuliginosa MF-IS2</name>
    <dbReference type="NCBI Taxonomy" id="1400762"/>
    <lineage>
        <taxon>Eukaryota</taxon>
        <taxon>Fungi</taxon>
        <taxon>Dikarya</taxon>
        <taxon>Basidiomycota</taxon>
        <taxon>Agaricomycotina</taxon>
        <taxon>Agaricomycetes</taxon>
        <taxon>Agaricomycetidae</taxon>
        <taxon>Agaricales</taxon>
        <taxon>Agaricineae</taxon>
        <taxon>Agaricaceae</taxon>
        <taxon>Macrolepiota</taxon>
    </lineage>
</organism>
<dbReference type="Proteomes" id="UP000807342">
    <property type="component" value="Unassembled WGS sequence"/>
</dbReference>
<dbReference type="InterPro" id="IPR036259">
    <property type="entry name" value="MFS_trans_sf"/>
</dbReference>
<keyword evidence="8" id="KW-1185">Reference proteome</keyword>
<protein>
    <submittedName>
        <fullName evidence="7">MFS general substrate transporter</fullName>
    </submittedName>
</protein>
<keyword evidence="3 5" id="KW-1133">Transmembrane helix</keyword>
<dbReference type="SUPFAM" id="SSF103473">
    <property type="entry name" value="MFS general substrate transporter"/>
    <property type="match status" value="1"/>
</dbReference>
<keyword evidence="2 5" id="KW-0812">Transmembrane</keyword>
<name>A0A9P5X8W7_9AGAR</name>
<evidence type="ECO:0000313" key="7">
    <source>
        <dbReference type="EMBL" id="KAF9445497.1"/>
    </source>
</evidence>
<evidence type="ECO:0000313" key="8">
    <source>
        <dbReference type="Proteomes" id="UP000807342"/>
    </source>
</evidence>
<sequence length="186" mass="20035">MTHDKLQAPTMTSKSSVAHEARLILKIDNNGLPLIPQPTASPLDPLNYPNWLKYTILAEVSALGFISGLCGTLLNPAVGQLSQEFQISPTVASYQSAALIVAGALTAPIMIPLANAYGHRLVFLLSSMLTMVFLIAAAESKSFSMLFVLRTLTGISWTNPILGVAVISNLFFVHQRGKMMGFFTVV</sequence>
<feature type="transmembrane region" description="Helical" evidence="5">
    <location>
        <begin position="154"/>
        <end position="173"/>
    </location>
</feature>
<dbReference type="InterPro" id="IPR020846">
    <property type="entry name" value="MFS_dom"/>
</dbReference>